<gene>
    <name evidence="1" type="ORF">EUGRSUZ_A00007</name>
</gene>
<proteinExistence type="predicted"/>
<dbReference type="InParanoid" id="A0A059DAJ4"/>
<dbReference type="EMBL" id="KK198753">
    <property type="protein sequence ID" value="KCW87607.1"/>
    <property type="molecule type" value="Genomic_DNA"/>
</dbReference>
<sequence>MITKEVKTPIQGTAYEMFNVRKVTRGMYTKVNPFNRYGVLLNVQECVNTSDFALEFKYECLVTSTLKGRGTNSVT</sequence>
<organism evidence="1">
    <name type="scientific">Eucalyptus grandis</name>
    <name type="common">Flooded gum</name>
    <dbReference type="NCBI Taxonomy" id="71139"/>
    <lineage>
        <taxon>Eukaryota</taxon>
        <taxon>Viridiplantae</taxon>
        <taxon>Streptophyta</taxon>
        <taxon>Embryophyta</taxon>
        <taxon>Tracheophyta</taxon>
        <taxon>Spermatophyta</taxon>
        <taxon>Magnoliopsida</taxon>
        <taxon>eudicotyledons</taxon>
        <taxon>Gunneridae</taxon>
        <taxon>Pentapetalae</taxon>
        <taxon>rosids</taxon>
        <taxon>malvids</taxon>
        <taxon>Myrtales</taxon>
        <taxon>Myrtaceae</taxon>
        <taxon>Myrtoideae</taxon>
        <taxon>Eucalypteae</taxon>
        <taxon>Eucalyptus</taxon>
    </lineage>
</organism>
<reference evidence="1" key="1">
    <citation type="submission" date="2013-07" db="EMBL/GenBank/DDBJ databases">
        <title>The genome of Eucalyptus grandis.</title>
        <authorList>
            <person name="Schmutz J."/>
            <person name="Hayes R."/>
            <person name="Myburg A."/>
            <person name="Tuskan G."/>
            <person name="Grattapaglia D."/>
            <person name="Rokhsar D.S."/>
        </authorList>
    </citation>
    <scope>NUCLEOTIDE SEQUENCE</scope>
    <source>
        <tissue evidence="1">Leaf extractions</tissue>
    </source>
</reference>
<dbReference type="Gramene" id="KCW87607">
    <property type="protein sequence ID" value="KCW87607"/>
    <property type="gene ID" value="EUGRSUZ_A00007"/>
</dbReference>
<protein>
    <submittedName>
        <fullName evidence="1">Uncharacterized protein</fullName>
    </submittedName>
</protein>
<dbReference type="AlphaFoldDB" id="A0A059DAJ4"/>
<evidence type="ECO:0000313" key="1">
    <source>
        <dbReference type="EMBL" id="KCW87607.1"/>
    </source>
</evidence>
<accession>A0A059DAJ4</accession>
<name>A0A059DAJ4_EUCGR</name>